<reference evidence="3" key="2">
    <citation type="submission" date="2015-01" db="EMBL/GenBank/DDBJ databases">
        <title>Evolutionary Origins and Diversification of the Mycorrhizal Mutualists.</title>
        <authorList>
            <consortium name="DOE Joint Genome Institute"/>
            <consortium name="Mycorrhizal Genomics Consortium"/>
            <person name="Kohler A."/>
            <person name="Kuo A."/>
            <person name="Nagy L.G."/>
            <person name="Floudas D."/>
            <person name="Copeland A."/>
            <person name="Barry K.W."/>
            <person name="Cichocki N."/>
            <person name="Veneault-Fourrey C."/>
            <person name="LaButti K."/>
            <person name="Lindquist E.A."/>
            <person name="Lipzen A."/>
            <person name="Lundell T."/>
            <person name="Morin E."/>
            <person name="Murat C."/>
            <person name="Riley R."/>
            <person name="Ohm R."/>
            <person name="Sun H."/>
            <person name="Tunlid A."/>
            <person name="Henrissat B."/>
            <person name="Grigoriev I.V."/>
            <person name="Hibbett D.S."/>
            <person name="Martin F."/>
        </authorList>
    </citation>
    <scope>NUCLEOTIDE SEQUENCE [LARGE SCALE GENOMIC DNA]</scope>
    <source>
        <strain evidence="3">MUT 4182</strain>
    </source>
</reference>
<dbReference type="OrthoDB" id="972532at2759"/>
<evidence type="ECO:0000313" key="3">
    <source>
        <dbReference type="Proteomes" id="UP000054248"/>
    </source>
</evidence>
<organism evidence="2 3">
    <name type="scientific">Tulasnella calospora MUT 4182</name>
    <dbReference type="NCBI Taxonomy" id="1051891"/>
    <lineage>
        <taxon>Eukaryota</taxon>
        <taxon>Fungi</taxon>
        <taxon>Dikarya</taxon>
        <taxon>Basidiomycota</taxon>
        <taxon>Agaricomycotina</taxon>
        <taxon>Agaricomycetes</taxon>
        <taxon>Cantharellales</taxon>
        <taxon>Tulasnellaceae</taxon>
        <taxon>Tulasnella</taxon>
    </lineage>
</organism>
<accession>A0A0C3Q768</accession>
<proteinExistence type="predicted"/>
<sequence length="597" mass="66311">MNPTIAGGSVAPPRDSKTPKKVDWVKLTFYHVLAKQERWEYGDERTQTRCREDFALFSQAMKSLNPTFEAFMRALRLIGSSSRLIHTSEELQSRLNNVSDLFKSNSAEIWKDFSGGLGSDGLPSELQGSSGPGTPSAINLLPCIMYDLSETLKTFLGRLGDIPEFWGQDLTDALHEFGDWIRFRAGRILTHRGRPQTGAFLARPFHSPFVSESRLTENRTIRQYISQVMKEMTNHITSISRALSAFNRDGFNVIRGSQDQTQNRLQNMSTVATFLSGVTATTMQYAMNRANSRLVITTKKGLVIQDTTSWLNTMSYQTTREPTVVAWLQSESPCHAIGVIEDKLHIFNAEDKATSIPSIAIHPPVTVHDVASIPPPKGSLGFVLILGTMKDRAADNSETRRPRTASAELMDLDAPRSIAQAPILADARNICVSRNGRFAVISYGDGSWPELWQLRDLKGRMQLLFRGTFAPQGPQAQEEICAKERDPLRPVAFLNSGNSDKWVMATDGYSNMYIWHRVTRYLLHTLEPEADIDSHLKNHSSIHSITSTTMGESGGGMIVVSTCERGGGTIWGYCNQRETQADSSQESGSSGMKPKSP</sequence>
<dbReference type="AlphaFoldDB" id="A0A0C3Q768"/>
<dbReference type="Proteomes" id="UP000054248">
    <property type="component" value="Unassembled WGS sequence"/>
</dbReference>
<evidence type="ECO:0000256" key="1">
    <source>
        <dbReference type="SAM" id="MobiDB-lite"/>
    </source>
</evidence>
<evidence type="ECO:0000313" key="2">
    <source>
        <dbReference type="EMBL" id="KIO25365.1"/>
    </source>
</evidence>
<dbReference type="STRING" id="1051891.A0A0C3Q768"/>
<dbReference type="SUPFAM" id="SSF50978">
    <property type="entry name" value="WD40 repeat-like"/>
    <property type="match status" value="1"/>
</dbReference>
<dbReference type="EMBL" id="KN823043">
    <property type="protein sequence ID" value="KIO25365.1"/>
    <property type="molecule type" value="Genomic_DNA"/>
</dbReference>
<dbReference type="InterPro" id="IPR036322">
    <property type="entry name" value="WD40_repeat_dom_sf"/>
</dbReference>
<feature type="region of interest" description="Disordered" evidence="1">
    <location>
        <begin position="578"/>
        <end position="597"/>
    </location>
</feature>
<gene>
    <name evidence="2" type="ORF">M407DRAFT_210637</name>
</gene>
<dbReference type="HOGENOM" id="CLU_457232_0_0_1"/>
<keyword evidence="3" id="KW-1185">Reference proteome</keyword>
<feature type="compositionally biased region" description="Polar residues" evidence="1">
    <location>
        <begin position="578"/>
        <end position="590"/>
    </location>
</feature>
<name>A0A0C3Q768_9AGAM</name>
<protein>
    <submittedName>
        <fullName evidence="2">Uncharacterized protein</fullName>
    </submittedName>
</protein>
<reference evidence="2 3" key="1">
    <citation type="submission" date="2014-04" db="EMBL/GenBank/DDBJ databases">
        <authorList>
            <consortium name="DOE Joint Genome Institute"/>
            <person name="Kuo A."/>
            <person name="Girlanda M."/>
            <person name="Perotto S."/>
            <person name="Kohler A."/>
            <person name="Nagy L.G."/>
            <person name="Floudas D."/>
            <person name="Copeland A."/>
            <person name="Barry K.W."/>
            <person name="Cichocki N."/>
            <person name="Veneault-Fourrey C."/>
            <person name="LaButti K."/>
            <person name="Lindquist E.A."/>
            <person name="Lipzen A."/>
            <person name="Lundell T."/>
            <person name="Morin E."/>
            <person name="Murat C."/>
            <person name="Sun H."/>
            <person name="Tunlid A."/>
            <person name="Henrissat B."/>
            <person name="Grigoriev I.V."/>
            <person name="Hibbett D.S."/>
            <person name="Martin F."/>
            <person name="Nordberg H.P."/>
            <person name="Cantor M.N."/>
            <person name="Hua S.X."/>
        </authorList>
    </citation>
    <scope>NUCLEOTIDE SEQUENCE [LARGE SCALE GENOMIC DNA]</scope>
    <source>
        <strain evidence="2 3">MUT 4182</strain>
    </source>
</reference>